<evidence type="ECO:0000256" key="2">
    <source>
        <dbReference type="ARBA" id="ARBA00022448"/>
    </source>
</evidence>
<reference evidence="9" key="2">
    <citation type="journal article" date="2021" name="PeerJ">
        <title>Extensive microbial diversity within the chicken gut microbiome revealed by metagenomics and culture.</title>
        <authorList>
            <person name="Gilroy R."/>
            <person name="Ravi A."/>
            <person name="Getino M."/>
            <person name="Pursley I."/>
            <person name="Horton D.L."/>
            <person name="Alikhan N.F."/>
            <person name="Baker D."/>
            <person name="Gharbi K."/>
            <person name="Hall N."/>
            <person name="Watson M."/>
            <person name="Adriaenssens E.M."/>
            <person name="Foster-Nyarko E."/>
            <person name="Jarju S."/>
            <person name="Secka A."/>
            <person name="Antonio M."/>
            <person name="Oren A."/>
            <person name="Chaudhuri R.R."/>
            <person name="La Ragione R."/>
            <person name="Hildebrand F."/>
            <person name="Pallen M.J."/>
        </authorList>
    </citation>
    <scope>NUCLEOTIDE SEQUENCE</scope>
    <source>
        <strain evidence="9">ChiHjej12B11-29160</strain>
    </source>
</reference>
<dbReference type="Proteomes" id="UP000824078">
    <property type="component" value="Unassembled WGS sequence"/>
</dbReference>
<dbReference type="GO" id="GO:0008982">
    <property type="term" value="F:protein-N(PI)-phosphohistidine-sugar phosphotransferase activity"/>
    <property type="evidence" value="ECO:0007669"/>
    <property type="project" value="InterPro"/>
</dbReference>
<evidence type="ECO:0000256" key="1">
    <source>
        <dbReference type="ARBA" id="ARBA00004496"/>
    </source>
</evidence>
<keyword evidence="6" id="KW-0598">Phosphotransferase system</keyword>
<keyword evidence="5" id="KW-0808">Transferase</keyword>
<evidence type="ECO:0000259" key="8">
    <source>
        <dbReference type="PROSITE" id="PS51101"/>
    </source>
</evidence>
<evidence type="ECO:0000313" key="10">
    <source>
        <dbReference type="Proteomes" id="UP000824078"/>
    </source>
</evidence>
<dbReference type="Gene3D" id="3.40.35.10">
    <property type="entry name" value="Phosphotransferase system, sorbose subfamily IIB component"/>
    <property type="match status" value="1"/>
</dbReference>
<proteinExistence type="predicted"/>
<name>A0A9D1HVG7_9ACTN</name>
<comment type="subcellular location">
    <subcellularLocation>
        <location evidence="1">Cytoplasm</location>
    </subcellularLocation>
</comment>
<feature type="domain" description="PTS EIIB type-4" evidence="8">
    <location>
        <begin position="1"/>
        <end position="157"/>
    </location>
</feature>
<gene>
    <name evidence="9" type="ORF">IAD17_00030</name>
</gene>
<dbReference type="SUPFAM" id="SSF52728">
    <property type="entry name" value="PTS IIb component"/>
    <property type="match status" value="1"/>
</dbReference>
<protein>
    <submittedName>
        <fullName evidence="9">PTS sugar transporter subunit IIB</fullName>
    </submittedName>
</protein>
<dbReference type="GO" id="GO:0016301">
    <property type="term" value="F:kinase activity"/>
    <property type="evidence" value="ECO:0007669"/>
    <property type="project" value="UniProtKB-KW"/>
</dbReference>
<dbReference type="AlphaFoldDB" id="A0A9D1HVG7"/>
<keyword evidence="4 9" id="KW-0762">Sugar transport</keyword>
<keyword evidence="7" id="KW-0418">Kinase</keyword>
<dbReference type="InterPro" id="IPR036667">
    <property type="entry name" value="PTS_IIB_sorbose-sp_sf"/>
</dbReference>
<evidence type="ECO:0000256" key="7">
    <source>
        <dbReference type="ARBA" id="ARBA00022777"/>
    </source>
</evidence>
<keyword evidence="3" id="KW-0963">Cytoplasm</keyword>
<evidence type="ECO:0000256" key="6">
    <source>
        <dbReference type="ARBA" id="ARBA00022683"/>
    </source>
</evidence>
<evidence type="ECO:0000256" key="3">
    <source>
        <dbReference type="ARBA" id="ARBA00022490"/>
    </source>
</evidence>
<dbReference type="InterPro" id="IPR004720">
    <property type="entry name" value="PTS_IIB_sorbose-sp"/>
</dbReference>
<dbReference type="EMBL" id="DVMQ01000001">
    <property type="protein sequence ID" value="HIU23308.1"/>
    <property type="molecule type" value="Genomic_DNA"/>
</dbReference>
<dbReference type="GO" id="GO:0009401">
    <property type="term" value="P:phosphoenolpyruvate-dependent sugar phosphotransferase system"/>
    <property type="evidence" value="ECO:0007669"/>
    <property type="project" value="UniProtKB-KW"/>
</dbReference>
<dbReference type="GO" id="GO:0005737">
    <property type="term" value="C:cytoplasm"/>
    <property type="evidence" value="ECO:0007669"/>
    <property type="project" value="UniProtKB-SubCell"/>
</dbReference>
<evidence type="ECO:0000256" key="4">
    <source>
        <dbReference type="ARBA" id="ARBA00022597"/>
    </source>
</evidence>
<dbReference type="PROSITE" id="PS51101">
    <property type="entry name" value="PTS_EIIB_TYPE_4"/>
    <property type="match status" value="1"/>
</dbReference>
<evidence type="ECO:0000256" key="5">
    <source>
        <dbReference type="ARBA" id="ARBA00022679"/>
    </source>
</evidence>
<keyword evidence="2" id="KW-0813">Transport</keyword>
<dbReference type="Pfam" id="PF03830">
    <property type="entry name" value="PTSIIB_sorb"/>
    <property type="match status" value="1"/>
</dbReference>
<sequence>MLALFRIDSRLLHFQTSKVWPAKLGADTIVVANDAVVGDALRSSLMRMSAPSSCALEILTIEDAARRLGPGGDLEARTVELLVDSTDDALRMARLLPEARELNAALLPGGEGKTMITPSLGISENDRENLKTLLDEGVDVQAFVTPEDRRVSIAGLI</sequence>
<accession>A0A9D1HVG7</accession>
<evidence type="ECO:0000313" key="9">
    <source>
        <dbReference type="EMBL" id="HIU23308.1"/>
    </source>
</evidence>
<reference evidence="9" key="1">
    <citation type="submission" date="2020-10" db="EMBL/GenBank/DDBJ databases">
        <authorList>
            <person name="Gilroy R."/>
        </authorList>
    </citation>
    <scope>NUCLEOTIDE SEQUENCE</scope>
    <source>
        <strain evidence="9">ChiHjej12B11-29160</strain>
    </source>
</reference>
<comment type="caution">
    <text evidence="9">The sequence shown here is derived from an EMBL/GenBank/DDBJ whole genome shotgun (WGS) entry which is preliminary data.</text>
</comment>
<organism evidence="9 10">
    <name type="scientific">Candidatus Coprovicinus avistercoris</name>
    <dbReference type="NCBI Taxonomy" id="2840754"/>
    <lineage>
        <taxon>Bacteria</taxon>
        <taxon>Bacillati</taxon>
        <taxon>Actinomycetota</taxon>
        <taxon>Coriobacteriia</taxon>
        <taxon>Coriobacteriales</taxon>
        <taxon>Coriobacteriaceae</taxon>
        <taxon>Coriobacteriaceae incertae sedis</taxon>
        <taxon>Candidatus Coprovicinus</taxon>
    </lineage>
</organism>